<keyword evidence="3" id="KW-1185">Reference proteome</keyword>
<name>A0ABQ3VN35_9CHLR</name>
<proteinExistence type="predicted"/>
<feature type="domain" description="Transposase DDE" evidence="1">
    <location>
        <begin position="27"/>
        <end position="122"/>
    </location>
</feature>
<evidence type="ECO:0000313" key="3">
    <source>
        <dbReference type="Proteomes" id="UP000635565"/>
    </source>
</evidence>
<organism evidence="2 3">
    <name type="scientific">Dictyobacter formicarum</name>
    <dbReference type="NCBI Taxonomy" id="2778368"/>
    <lineage>
        <taxon>Bacteria</taxon>
        <taxon>Bacillati</taxon>
        <taxon>Chloroflexota</taxon>
        <taxon>Ktedonobacteria</taxon>
        <taxon>Ktedonobacterales</taxon>
        <taxon>Dictyobacteraceae</taxon>
        <taxon>Dictyobacter</taxon>
    </lineage>
</organism>
<dbReference type="Pfam" id="PF13751">
    <property type="entry name" value="DDE_Tnp_1_6"/>
    <property type="match status" value="1"/>
</dbReference>
<evidence type="ECO:0000313" key="2">
    <source>
        <dbReference type="EMBL" id="GHO87642.1"/>
    </source>
</evidence>
<comment type="caution">
    <text evidence="2">The sequence shown here is derived from an EMBL/GenBank/DDBJ whole genome shotgun (WGS) entry which is preliminary data.</text>
</comment>
<dbReference type="InterPro" id="IPR025668">
    <property type="entry name" value="Tnp_DDE_dom"/>
</dbReference>
<accession>A0ABQ3VN35</accession>
<dbReference type="Proteomes" id="UP000635565">
    <property type="component" value="Unassembled WGS sequence"/>
</dbReference>
<dbReference type="EMBL" id="BNJJ01000018">
    <property type="protein sequence ID" value="GHO87642.1"/>
    <property type="molecule type" value="Genomic_DNA"/>
</dbReference>
<gene>
    <name evidence="2" type="ORF">KSZ_56480</name>
</gene>
<dbReference type="PANTHER" id="PTHR35604">
    <property type="entry name" value="TRANSPOSASE INSH FOR INSERTION SEQUENCE ELEMENT IS5A-RELATED"/>
    <property type="match status" value="1"/>
</dbReference>
<evidence type="ECO:0000259" key="1">
    <source>
        <dbReference type="Pfam" id="PF13751"/>
    </source>
</evidence>
<sequence>MFTLNWDRQIIRCPAEHEISFVPGSTVHFPKDTCAQCPLKTQCTTSTKGRSVSIHPDEALLIELRQRQLTPEGRAKLRERVAVEHTLAHVGRWQGRRARYRGTRKNLFDLRRCAVVHNLHVLARSQSLQADLQEAA</sequence>
<dbReference type="PANTHER" id="PTHR35604:SF2">
    <property type="entry name" value="TRANSPOSASE INSH FOR INSERTION SEQUENCE ELEMENT IS5A-RELATED"/>
    <property type="match status" value="1"/>
</dbReference>
<reference evidence="2 3" key="1">
    <citation type="journal article" date="2021" name="Int. J. Syst. Evol. Microbiol.">
        <title>Reticulibacter mediterranei gen. nov., sp. nov., within the new family Reticulibacteraceae fam. nov., and Ktedonospora formicarum gen. nov., sp. nov., Ktedonobacter robiniae sp. nov., Dictyobacter formicarum sp. nov. and Dictyobacter arantiisoli sp. nov., belonging to the class Ktedonobacteria.</title>
        <authorList>
            <person name="Yabe S."/>
            <person name="Zheng Y."/>
            <person name="Wang C.M."/>
            <person name="Sakai Y."/>
            <person name="Abe K."/>
            <person name="Yokota A."/>
            <person name="Donadio S."/>
            <person name="Cavaletti L."/>
            <person name="Monciardini P."/>
        </authorList>
    </citation>
    <scope>NUCLEOTIDE SEQUENCE [LARGE SCALE GENOMIC DNA]</scope>
    <source>
        <strain evidence="2 3">SOSP1-9</strain>
    </source>
</reference>
<protein>
    <recommendedName>
        <fullName evidence="1">Transposase DDE domain-containing protein</fullName>
    </recommendedName>
</protein>